<keyword evidence="3" id="KW-1185">Reference proteome</keyword>
<keyword evidence="1" id="KW-1133">Transmembrane helix</keyword>
<sequence length="124" mass="13205">MDYQDHYENRVNAIDERLSRIEVDVGLLKNDVGALKSDVGSLKSDVGSIRATLAGLDAKMDIASIRSAMEKGHTDIYKWIASIVISVIGLGSAIYFGQQRAAVPPNTAAAVQPSPSPVVPASRP</sequence>
<evidence type="ECO:0000256" key="1">
    <source>
        <dbReference type="SAM" id="Phobius"/>
    </source>
</evidence>
<dbReference type="EMBL" id="BAABFO010000001">
    <property type="protein sequence ID" value="GAA4323244.1"/>
    <property type="molecule type" value="Genomic_DNA"/>
</dbReference>
<protein>
    <recommendedName>
        <fullName evidence="4">DUF1515 domain-containing protein</fullName>
    </recommendedName>
</protein>
<accession>A0ABP8GFQ1</accession>
<evidence type="ECO:0000313" key="2">
    <source>
        <dbReference type="EMBL" id="GAA4323244.1"/>
    </source>
</evidence>
<dbReference type="Proteomes" id="UP001501671">
    <property type="component" value="Unassembled WGS sequence"/>
</dbReference>
<evidence type="ECO:0008006" key="4">
    <source>
        <dbReference type="Google" id="ProtNLM"/>
    </source>
</evidence>
<gene>
    <name evidence="2" type="ORF">GCM10023144_03950</name>
</gene>
<evidence type="ECO:0000313" key="3">
    <source>
        <dbReference type="Proteomes" id="UP001501671"/>
    </source>
</evidence>
<reference evidence="3" key="1">
    <citation type="journal article" date="2019" name="Int. J. Syst. Evol. Microbiol.">
        <title>The Global Catalogue of Microorganisms (GCM) 10K type strain sequencing project: providing services to taxonomists for standard genome sequencing and annotation.</title>
        <authorList>
            <consortium name="The Broad Institute Genomics Platform"/>
            <consortium name="The Broad Institute Genome Sequencing Center for Infectious Disease"/>
            <person name="Wu L."/>
            <person name="Ma J."/>
        </authorList>
    </citation>
    <scope>NUCLEOTIDE SEQUENCE [LARGE SCALE GENOMIC DNA]</scope>
    <source>
        <strain evidence="3">JCM 17666</strain>
    </source>
</reference>
<organism evidence="2 3">
    <name type="scientific">Pigmentiphaga soli</name>
    <dbReference type="NCBI Taxonomy" id="1007095"/>
    <lineage>
        <taxon>Bacteria</taxon>
        <taxon>Pseudomonadati</taxon>
        <taxon>Pseudomonadota</taxon>
        <taxon>Betaproteobacteria</taxon>
        <taxon>Burkholderiales</taxon>
        <taxon>Alcaligenaceae</taxon>
        <taxon>Pigmentiphaga</taxon>
    </lineage>
</organism>
<feature type="transmembrane region" description="Helical" evidence="1">
    <location>
        <begin position="76"/>
        <end position="96"/>
    </location>
</feature>
<comment type="caution">
    <text evidence="2">The sequence shown here is derived from an EMBL/GenBank/DDBJ whole genome shotgun (WGS) entry which is preliminary data.</text>
</comment>
<proteinExistence type="predicted"/>
<keyword evidence="1" id="KW-0472">Membrane</keyword>
<dbReference type="Gene3D" id="1.20.5.190">
    <property type="match status" value="1"/>
</dbReference>
<name>A0ABP8GFQ1_9BURK</name>
<keyword evidence="1" id="KW-0812">Transmembrane</keyword>